<sequence length="72" mass="8145">MEKRLDMKFVKSDGKKVTVKVHSLKDDVDDSAIDALMDYIVSKNLFKFSGESIVKKESAEIVTTQTENVHIN</sequence>
<accession>A0ABY8EGE7</accession>
<protein>
    <submittedName>
        <fullName evidence="1">DUF2922 domain-containing protein</fullName>
    </submittedName>
</protein>
<dbReference type="RefSeq" id="WP_277732509.1">
    <property type="nucleotide sequence ID" value="NZ_CP120733.1"/>
</dbReference>
<reference evidence="1 2" key="1">
    <citation type="submission" date="2023-03" db="EMBL/GenBank/DDBJ databases">
        <title>Complete genome sequence of Tepidibacter sp. SWIR-1, isolated from a deep-sea hydrothermal vent.</title>
        <authorList>
            <person name="Li X."/>
        </authorList>
    </citation>
    <scope>NUCLEOTIDE SEQUENCE [LARGE SCALE GENOMIC DNA]</scope>
    <source>
        <strain evidence="1 2">SWIR-1</strain>
    </source>
</reference>
<evidence type="ECO:0000313" key="1">
    <source>
        <dbReference type="EMBL" id="WFD10542.1"/>
    </source>
</evidence>
<dbReference type="InterPro" id="IPR021321">
    <property type="entry name" value="DUF2922"/>
</dbReference>
<gene>
    <name evidence="1" type="ORF">P4S50_00280</name>
</gene>
<name>A0ABY8EGE7_9FIRM</name>
<proteinExistence type="predicted"/>
<dbReference type="Proteomes" id="UP001222800">
    <property type="component" value="Chromosome"/>
</dbReference>
<dbReference type="EMBL" id="CP120733">
    <property type="protein sequence ID" value="WFD10542.1"/>
    <property type="molecule type" value="Genomic_DNA"/>
</dbReference>
<keyword evidence="2" id="KW-1185">Reference proteome</keyword>
<dbReference type="Pfam" id="PF11148">
    <property type="entry name" value="DUF2922"/>
    <property type="match status" value="1"/>
</dbReference>
<evidence type="ECO:0000313" key="2">
    <source>
        <dbReference type="Proteomes" id="UP001222800"/>
    </source>
</evidence>
<organism evidence="1 2">
    <name type="scientific">Tepidibacter hydrothermalis</name>
    <dbReference type="NCBI Taxonomy" id="3036126"/>
    <lineage>
        <taxon>Bacteria</taxon>
        <taxon>Bacillati</taxon>
        <taxon>Bacillota</taxon>
        <taxon>Clostridia</taxon>
        <taxon>Peptostreptococcales</taxon>
        <taxon>Peptostreptococcaceae</taxon>
        <taxon>Tepidibacter</taxon>
    </lineage>
</organism>